<proteinExistence type="predicted"/>
<protein>
    <submittedName>
        <fullName evidence="1">Uncharacterized protein</fullName>
    </submittedName>
</protein>
<accession>A0AAW7YA82</accession>
<dbReference type="AlphaFoldDB" id="A0AAW7YA82"/>
<name>A0AAW7YA82_9GAMM</name>
<dbReference type="Proteomes" id="UP001170624">
    <property type="component" value="Unassembled WGS sequence"/>
</dbReference>
<gene>
    <name evidence="1" type="ORF">Q4568_14035</name>
</gene>
<sequence length="57" mass="6495">MSKFTIDTGVRHVCRRNRLRRSRGALAPFTHSDHSVPLPFEVLANDKGVTERSRTMS</sequence>
<comment type="caution">
    <text evidence="1">The sequence shown here is derived from an EMBL/GenBank/DDBJ whole genome shotgun (WGS) entry which is preliminary data.</text>
</comment>
<evidence type="ECO:0000313" key="1">
    <source>
        <dbReference type="EMBL" id="MDO6543664.1"/>
    </source>
</evidence>
<evidence type="ECO:0000313" key="2">
    <source>
        <dbReference type="Proteomes" id="UP001170624"/>
    </source>
</evidence>
<dbReference type="EMBL" id="JAUOPU010000014">
    <property type="protein sequence ID" value="MDO6543664.1"/>
    <property type="molecule type" value="Genomic_DNA"/>
</dbReference>
<dbReference type="RefSeq" id="WP_157072684.1">
    <property type="nucleotide sequence ID" value="NZ_AP024850.1"/>
</dbReference>
<reference evidence="1" key="1">
    <citation type="submission" date="2023-07" db="EMBL/GenBank/DDBJ databases">
        <title>Genome content predicts the carbon catabolic preferences of heterotrophic bacteria.</title>
        <authorList>
            <person name="Gralka M."/>
        </authorList>
    </citation>
    <scope>NUCLEOTIDE SEQUENCE</scope>
    <source>
        <strain evidence="1">G2M05</strain>
    </source>
</reference>
<organism evidence="1 2">
    <name type="scientific">Photobacterium sanguinicancri</name>
    <dbReference type="NCBI Taxonomy" id="875932"/>
    <lineage>
        <taxon>Bacteria</taxon>
        <taxon>Pseudomonadati</taxon>
        <taxon>Pseudomonadota</taxon>
        <taxon>Gammaproteobacteria</taxon>
        <taxon>Vibrionales</taxon>
        <taxon>Vibrionaceae</taxon>
        <taxon>Photobacterium</taxon>
    </lineage>
</organism>